<protein>
    <submittedName>
        <fullName evidence="1">Uncharacterized protein</fullName>
    </submittedName>
</protein>
<gene>
    <name evidence="1" type="ORF">UFOVP754_14</name>
</gene>
<dbReference type="EMBL" id="LR798349">
    <property type="protein sequence ID" value="CAB5225913.1"/>
    <property type="molecule type" value="Genomic_DNA"/>
</dbReference>
<sequence length="166" mass="19157">MTPAHIITPRVSALHLLAYTAMMYADDCQRHSNKKVAEIAAYTRKGLKRYLDGLDATLDRDLIDKYQLDIDDQLKGQIPDIHGEELENKHRARMEVYCVAVELAAREVLKYREFMRPWFVDETLNASKAVRWCFNGAWVEASNEGRNVFDAVLKYNLDEYALSNSL</sequence>
<proteinExistence type="predicted"/>
<name>A0A6J7X8B9_9CAUD</name>
<accession>A0A6J7X8B9</accession>
<organism evidence="1">
    <name type="scientific">uncultured Caudovirales phage</name>
    <dbReference type="NCBI Taxonomy" id="2100421"/>
    <lineage>
        <taxon>Viruses</taxon>
        <taxon>Duplodnaviria</taxon>
        <taxon>Heunggongvirae</taxon>
        <taxon>Uroviricota</taxon>
        <taxon>Caudoviricetes</taxon>
        <taxon>Peduoviridae</taxon>
        <taxon>Maltschvirus</taxon>
        <taxon>Maltschvirus maltsch</taxon>
    </lineage>
</organism>
<reference evidence="1" key="1">
    <citation type="submission" date="2020-05" db="EMBL/GenBank/DDBJ databases">
        <authorList>
            <person name="Chiriac C."/>
            <person name="Salcher M."/>
            <person name="Ghai R."/>
            <person name="Kavagutti S V."/>
        </authorList>
    </citation>
    <scope>NUCLEOTIDE SEQUENCE</scope>
</reference>
<evidence type="ECO:0000313" key="1">
    <source>
        <dbReference type="EMBL" id="CAB5225913.1"/>
    </source>
</evidence>